<reference evidence="2 3" key="1">
    <citation type="journal article" date="2018" name="J. Microbiol.">
        <title>Aestuariibaculum marinum sp. nov., a marine bacterium isolated from seawater in South Korea.</title>
        <authorList>
            <person name="Choi J."/>
            <person name="Lee D."/>
            <person name="Jang J.H."/>
            <person name="Cha S."/>
            <person name="Seo T."/>
        </authorList>
    </citation>
    <scope>NUCLEOTIDE SEQUENCE [LARGE SCALE GENOMIC DNA]</scope>
    <source>
        <strain evidence="2 3">IP7</strain>
    </source>
</reference>
<accession>A0A8J6PX09</accession>
<gene>
    <name evidence="2" type="ORF">ICJ85_16175</name>
</gene>
<proteinExistence type="predicted"/>
<evidence type="ECO:0000256" key="1">
    <source>
        <dbReference type="SAM" id="Phobius"/>
    </source>
</evidence>
<dbReference type="AlphaFoldDB" id="A0A8J6PX09"/>
<keyword evidence="1" id="KW-0472">Membrane</keyword>
<keyword evidence="1" id="KW-1133">Transmembrane helix</keyword>
<organism evidence="2 3">
    <name type="scientific">Aestuariibaculum marinum</name>
    <dbReference type="NCBI Taxonomy" id="2683592"/>
    <lineage>
        <taxon>Bacteria</taxon>
        <taxon>Pseudomonadati</taxon>
        <taxon>Bacteroidota</taxon>
        <taxon>Flavobacteriia</taxon>
        <taxon>Flavobacteriales</taxon>
        <taxon>Flavobacteriaceae</taxon>
    </lineage>
</organism>
<name>A0A8J6PX09_9FLAO</name>
<comment type="caution">
    <text evidence="2">The sequence shown here is derived from an EMBL/GenBank/DDBJ whole genome shotgun (WGS) entry which is preliminary data.</text>
</comment>
<feature type="transmembrane region" description="Helical" evidence="1">
    <location>
        <begin position="34"/>
        <end position="56"/>
    </location>
</feature>
<feature type="non-terminal residue" evidence="2">
    <location>
        <position position="102"/>
    </location>
</feature>
<sequence length="102" mass="11602">MSFFSKLKGGIKKSADQSRKKVLKDERRLKSSRFNARMAFSFVFWMVLVGVIFISFQSWARTGFLNEKVNGYQDKSNEQIASLNEVGFANSPAGETYASKFI</sequence>
<keyword evidence="1" id="KW-0812">Transmembrane</keyword>
<dbReference type="Proteomes" id="UP000621516">
    <property type="component" value="Unassembled WGS sequence"/>
</dbReference>
<evidence type="ECO:0000313" key="2">
    <source>
        <dbReference type="EMBL" id="MBD0825544.1"/>
    </source>
</evidence>
<dbReference type="RefSeq" id="WP_188224828.1">
    <property type="nucleotide sequence ID" value="NZ_JACVXD010000047.1"/>
</dbReference>
<evidence type="ECO:0000313" key="3">
    <source>
        <dbReference type="Proteomes" id="UP000621516"/>
    </source>
</evidence>
<dbReference type="EMBL" id="JACVXD010000047">
    <property type="protein sequence ID" value="MBD0825544.1"/>
    <property type="molecule type" value="Genomic_DNA"/>
</dbReference>
<keyword evidence="3" id="KW-1185">Reference proteome</keyword>
<protein>
    <submittedName>
        <fullName evidence="2">Uncharacterized protein</fullName>
    </submittedName>
</protein>